<dbReference type="Gene3D" id="3.40.50.300">
    <property type="entry name" value="P-loop containing nucleotide triphosphate hydrolases"/>
    <property type="match status" value="1"/>
</dbReference>
<accession>A0A7G5N3W9</accession>
<dbReference type="PANTHER" id="PTHR22683">
    <property type="entry name" value="SPORULATION PROTEIN RELATED"/>
    <property type="match status" value="1"/>
</dbReference>
<dbReference type="GO" id="GO:0005524">
    <property type="term" value="F:ATP binding"/>
    <property type="evidence" value="ECO:0007669"/>
    <property type="project" value="UniProtKB-UniRule"/>
</dbReference>
<keyword evidence="5" id="KW-0472">Membrane</keyword>
<evidence type="ECO:0000259" key="6">
    <source>
        <dbReference type="PROSITE" id="PS50901"/>
    </source>
</evidence>
<feature type="transmembrane region" description="Helical" evidence="5">
    <location>
        <begin position="53"/>
        <end position="75"/>
    </location>
</feature>
<dbReference type="PANTHER" id="PTHR22683:SF41">
    <property type="entry name" value="DNA TRANSLOCASE FTSK"/>
    <property type="match status" value="1"/>
</dbReference>
<reference evidence="7 8" key="1">
    <citation type="submission" date="2019-04" db="EMBL/GenBank/DDBJ databases">
        <authorList>
            <person name="Schori C."/>
            <person name="Ahrens C."/>
        </authorList>
    </citation>
    <scope>NUCLEOTIDE SEQUENCE [LARGE SCALE GENOMIC DNA]</scope>
    <source>
        <strain evidence="7 8">DSM 2950</strain>
    </source>
</reference>
<dbReference type="Proteomes" id="UP000515789">
    <property type="component" value="Chromosome"/>
</dbReference>
<gene>
    <name evidence="7" type="ORF">E5259_27280</name>
</gene>
<protein>
    <submittedName>
        <fullName evidence="7">DNA translocase FtsK</fullName>
    </submittedName>
</protein>
<feature type="compositionally biased region" description="Basic and acidic residues" evidence="4">
    <location>
        <begin position="451"/>
        <end position="464"/>
    </location>
</feature>
<evidence type="ECO:0000256" key="1">
    <source>
        <dbReference type="ARBA" id="ARBA00022741"/>
    </source>
</evidence>
<proteinExistence type="predicted"/>
<dbReference type="InterPro" id="IPR027417">
    <property type="entry name" value="P-loop_NTPase"/>
</dbReference>
<sequence length="501" mass="56401">MLFTYLRRVGMGLIRMRTGKRFGGLLISVILALLGFRYKESVFTSLTGWFPGIPTWLCFGIWGLVLLLPVFYLGAVGGHEAKNPYEAAFAAVGFKSKDGQYPFLVKKRKEKKSRRFARKEKKRKEHYIFSSTIPMSDWVANKEKLETALDCNILHFEEGKSKRITRLVTVPSECRIPTMINWDDSKLSKKEGVVVLGEGAIETISFDLNKTPHMLAAGETGSGKSVILRSCLWQMICQGARLYMIDFKGGVEFGKRYEQFGEVVTDYERARDVLQMLVKENKMRLDLFRDLDCKNLPEYNKKTGKHLARIGLACDEIAEMLDKKGADKEKRAILEELEGLLSTLARLSRATGINLLLGVQRPDANVLTGQIKNNIPIRICGRFADKSASEIVLGNSSAVYLPDIKGRFLFKLGNETVDFQAYYFDDDINLRDDVAVEQGNMLLDEAGPSRSTREEPAKKREPLAGRRKKEAEQEDGGGIILNGLVYTGDGDEPSFDDEMPF</sequence>
<feature type="region of interest" description="Disordered" evidence="4">
    <location>
        <begin position="443"/>
        <end position="501"/>
    </location>
</feature>
<dbReference type="PROSITE" id="PS50901">
    <property type="entry name" value="FTSK"/>
    <property type="match status" value="1"/>
</dbReference>
<dbReference type="CDD" id="cd01127">
    <property type="entry name" value="TrwB_TraG_TraD_VirD4"/>
    <property type="match status" value="1"/>
</dbReference>
<keyword evidence="2 3" id="KW-0067">ATP-binding</keyword>
<feature type="domain" description="FtsK" evidence="6">
    <location>
        <begin position="201"/>
        <end position="390"/>
    </location>
</feature>
<keyword evidence="5" id="KW-0812">Transmembrane</keyword>
<evidence type="ECO:0000256" key="2">
    <source>
        <dbReference type="ARBA" id="ARBA00022840"/>
    </source>
</evidence>
<feature type="binding site" evidence="3">
    <location>
        <begin position="218"/>
        <end position="225"/>
    </location>
    <ligand>
        <name>ATP</name>
        <dbReference type="ChEBI" id="CHEBI:30616"/>
    </ligand>
</feature>
<feature type="compositionally biased region" description="Acidic residues" evidence="4">
    <location>
        <begin position="489"/>
        <end position="501"/>
    </location>
</feature>
<organism evidence="7 8">
    <name type="scientific">Blautia producta</name>
    <dbReference type="NCBI Taxonomy" id="33035"/>
    <lineage>
        <taxon>Bacteria</taxon>
        <taxon>Bacillati</taxon>
        <taxon>Bacillota</taxon>
        <taxon>Clostridia</taxon>
        <taxon>Lachnospirales</taxon>
        <taxon>Lachnospiraceae</taxon>
        <taxon>Blautia</taxon>
    </lineage>
</organism>
<evidence type="ECO:0000256" key="5">
    <source>
        <dbReference type="SAM" id="Phobius"/>
    </source>
</evidence>
<keyword evidence="1 3" id="KW-0547">Nucleotide-binding</keyword>
<name>A0A7G5N3W9_9FIRM</name>
<evidence type="ECO:0000256" key="4">
    <source>
        <dbReference type="SAM" id="MobiDB-lite"/>
    </source>
</evidence>
<dbReference type="InterPro" id="IPR050206">
    <property type="entry name" value="FtsK/SpoIIIE/SftA"/>
</dbReference>
<keyword evidence="5" id="KW-1133">Transmembrane helix</keyword>
<dbReference type="EMBL" id="CP039126">
    <property type="protein sequence ID" value="QMW81562.1"/>
    <property type="molecule type" value="Genomic_DNA"/>
</dbReference>
<dbReference type="AlphaFoldDB" id="A0A7G5N3W9"/>
<dbReference type="Pfam" id="PF01580">
    <property type="entry name" value="FtsK_SpoIIIE"/>
    <property type="match status" value="1"/>
</dbReference>
<dbReference type="InterPro" id="IPR002543">
    <property type="entry name" value="FtsK_dom"/>
</dbReference>
<dbReference type="GO" id="GO:0016020">
    <property type="term" value="C:membrane"/>
    <property type="evidence" value="ECO:0007669"/>
    <property type="project" value="UniProtKB-SubCell"/>
</dbReference>
<evidence type="ECO:0000313" key="8">
    <source>
        <dbReference type="Proteomes" id="UP000515789"/>
    </source>
</evidence>
<dbReference type="GO" id="GO:0003677">
    <property type="term" value="F:DNA binding"/>
    <property type="evidence" value="ECO:0007669"/>
    <property type="project" value="InterPro"/>
</dbReference>
<evidence type="ECO:0000313" key="7">
    <source>
        <dbReference type="EMBL" id="QMW81562.1"/>
    </source>
</evidence>
<evidence type="ECO:0000256" key="3">
    <source>
        <dbReference type="PROSITE-ProRule" id="PRU00289"/>
    </source>
</evidence>
<dbReference type="SUPFAM" id="SSF52540">
    <property type="entry name" value="P-loop containing nucleoside triphosphate hydrolases"/>
    <property type="match status" value="1"/>
</dbReference>